<keyword evidence="4" id="KW-1185">Reference proteome</keyword>
<dbReference type="RefSeq" id="WP_263953780.1">
    <property type="nucleotide sequence ID" value="NZ_JAOYFC010000002.1"/>
</dbReference>
<dbReference type="Gene3D" id="3.30.1950.10">
    <property type="entry name" value="wza like domain"/>
    <property type="match status" value="1"/>
</dbReference>
<organism evidence="3 4">
    <name type="scientific">Halocynthiibacter halioticoli</name>
    <dbReference type="NCBI Taxonomy" id="2986804"/>
    <lineage>
        <taxon>Bacteria</taxon>
        <taxon>Pseudomonadati</taxon>
        <taxon>Pseudomonadota</taxon>
        <taxon>Alphaproteobacteria</taxon>
        <taxon>Rhodobacterales</taxon>
        <taxon>Paracoccaceae</taxon>
        <taxon>Halocynthiibacter</taxon>
    </lineage>
</organism>
<keyword evidence="1" id="KW-0732">Signal</keyword>
<dbReference type="PROSITE" id="PS51257">
    <property type="entry name" value="PROKAR_LIPOPROTEIN"/>
    <property type="match status" value="1"/>
</dbReference>
<dbReference type="Proteomes" id="UP001208041">
    <property type="component" value="Unassembled WGS sequence"/>
</dbReference>
<dbReference type="InterPro" id="IPR003715">
    <property type="entry name" value="Poly_export_N"/>
</dbReference>
<protein>
    <submittedName>
        <fullName evidence="3">Polysaccharide export protein</fullName>
    </submittedName>
</protein>
<dbReference type="AlphaFoldDB" id="A0AAE3J1N7"/>
<evidence type="ECO:0000313" key="3">
    <source>
        <dbReference type="EMBL" id="MCV6824933.1"/>
    </source>
</evidence>
<evidence type="ECO:0000256" key="1">
    <source>
        <dbReference type="ARBA" id="ARBA00022729"/>
    </source>
</evidence>
<evidence type="ECO:0000259" key="2">
    <source>
        <dbReference type="Pfam" id="PF02563"/>
    </source>
</evidence>
<dbReference type="GO" id="GO:0015159">
    <property type="term" value="F:polysaccharide transmembrane transporter activity"/>
    <property type="evidence" value="ECO:0007669"/>
    <property type="project" value="InterPro"/>
</dbReference>
<dbReference type="PANTHER" id="PTHR33619:SF3">
    <property type="entry name" value="POLYSACCHARIDE EXPORT PROTEIN GFCE-RELATED"/>
    <property type="match status" value="1"/>
</dbReference>
<dbReference type="PANTHER" id="PTHR33619">
    <property type="entry name" value="POLYSACCHARIDE EXPORT PROTEIN GFCE-RELATED"/>
    <property type="match status" value="1"/>
</dbReference>
<dbReference type="EMBL" id="JAOYFC010000002">
    <property type="protein sequence ID" value="MCV6824933.1"/>
    <property type="molecule type" value="Genomic_DNA"/>
</dbReference>
<dbReference type="Gene3D" id="3.10.560.10">
    <property type="entry name" value="Outer membrane lipoprotein wza domain like"/>
    <property type="match status" value="2"/>
</dbReference>
<dbReference type="InterPro" id="IPR049712">
    <property type="entry name" value="Poly_export"/>
</dbReference>
<name>A0AAE3J1N7_9RHOB</name>
<accession>A0AAE3J1N7</accession>
<proteinExistence type="predicted"/>
<evidence type="ECO:0000313" key="4">
    <source>
        <dbReference type="Proteomes" id="UP001208041"/>
    </source>
</evidence>
<feature type="domain" description="Polysaccharide export protein N-terminal" evidence="2">
    <location>
        <begin position="82"/>
        <end position="160"/>
    </location>
</feature>
<dbReference type="Pfam" id="PF02563">
    <property type="entry name" value="Poly_export"/>
    <property type="match status" value="1"/>
</dbReference>
<reference evidence="3" key="1">
    <citation type="submission" date="2022-10" db="EMBL/GenBank/DDBJ databases">
        <authorList>
            <person name="Yue Y."/>
        </authorList>
    </citation>
    <scope>NUCLEOTIDE SEQUENCE</scope>
    <source>
        <strain evidence="3">Z654</strain>
    </source>
</reference>
<comment type="caution">
    <text evidence="3">The sequence shown here is derived from an EMBL/GenBank/DDBJ whole genome shotgun (WGS) entry which is preliminary data.</text>
</comment>
<gene>
    <name evidence="3" type="ORF">OH136_10235</name>
</gene>
<sequence length="375" mass="40201">MTLQASKGVRAVALLVFVAAVSACTLPRSGPSRNEIFTSSILEDGDSFVVEVNDHVTRATSVPPALGFSAEFRNAGVLGSDVIRPGDRLGVSVWENTDVPILGVPQTATVLEEIQVDGEGFIFVPYAGRIRASGNTPEALRNMITRKLDQQTPDPQVTVRRLAGDGSTVALMGAVTGQGVYAIERPTRTLGAMLARAGGVSIEPEQAQITVTRGNRKGTIWLDDLYANPEMDIPLRGGDQILVERDKRAFTAMGATGGQQRVNFETQTISAIEALALVGGLNSNLADPTGIFVFRDEPADIANKVMGRTDLKGDQRVIYVLDLTKPNGIFEARDFAIREQDTIYVTEAPYTRFQKTLSSIIAPAANVTTLANGLQ</sequence>